<gene>
    <name evidence="2" type="ORF">PHLGIDRAFT_184283</name>
</gene>
<feature type="compositionally biased region" description="Low complexity" evidence="1">
    <location>
        <begin position="226"/>
        <end position="238"/>
    </location>
</feature>
<proteinExistence type="predicted"/>
<evidence type="ECO:0000313" key="2">
    <source>
        <dbReference type="EMBL" id="KIP10871.1"/>
    </source>
</evidence>
<name>A0A0C3S4U9_PHLG1</name>
<organism evidence="2 3">
    <name type="scientific">Phlebiopsis gigantea (strain 11061_1 CR5-6)</name>
    <name type="common">White-rot fungus</name>
    <name type="synonym">Peniophora gigantea</name>
    <dbReference type="NCBI Taxonomy" id="745531"/>
    <lineage>
        <taxon>Eukaryota</taxon>
        <taxon>Fungi</taxon>
        <taxon>Dikarya</taxon>
        <taxon>Basidiomycota</taxon>
        <taxon>Agaricomycotina</taxon>
        <taxon>Agaricomycetes</taxon>
        <taxon>Polyporales</taxon>
        <taxon>Phanerochaetaceae</taxon>
        <taxon>Phlebiopsis</taxon>
    </lineage>
</organism>
<dbReference type="HOGENOM" id="CLU_1166208_0_0_1"/>
<dbReference type="EMBL" id="KN840450">
    <property type="protein sequence ID" value="KIP10871.1"/>
    <property type="molecule type" value="Genomic_DNA"/>
</dbReference>
<feature type="compositionally biased region" description="Polar residues" evidence="1">
    <location>
        <begin position="203"/>
        <end position="220"/>
    </location>
</feature>
<evidence type="ECO:0000313" key="3">
    <source>
        <dbReference type="Proteomes" id="UP000053257"/>
    </source>
</evidence>
<sequence>MPAVYDSPAPILLIHALPPSWSSFIIGAGENLPTPHTLLTNDPVLRSRFLHLSRTTPNPGSLATTSQYRVQFEQGLSANSPQTDAMTSLLTRGPVSNEAIYDTSTFVPGDPNTRAINPSYQYVTTSAMAGGLDSDWPNLAIEPSVTPDVLTIQSQGNTFDINARVDSHHSLYQHDALSPVLPRADQYRRESSPTQCDVALVTESNPTEASDSDGTTSSDILFQGHSRNSSWDSMSSWL</sequence>
<reference evidence="2 3" key="1">
    <citation type="journal article" date="2014" name="PLoS Genet.">
        <title>Analysis of the Phlebiopsis gigantea genome, transcriptome and secretome provides insight into its pioneer colonization strategies of wood.</title>
        <authorList>
            <person name="Hori C."/>
            <person name="Ishida T."/>
            <person name="Igarashi K."/>
            <person name="Samejima M."/>
            <person name="Suzuki H."/>
            <person name="Master E."/>
            <person name="Ferreira P."/>
            <person name="Ruiz-Duenas F.J."/>
            <person name="Held B."/>
            <person name="Canessa P."/>
            <person name="Larrondo L.F."/>
            <person name="Schmoll M."/>
            <person name="Druzhinina I.S."/>
            <person name="Kubicek C.P."/>
            <person name="Gaskell J.A."/>
            <person name="Kersten P."/>
            <person name="St John F."/>
            <person name="Glasner J."/>
            <person name="Sabat G."/>
            <person name="Splinter BonDurant S."/>
            <person name="Syed K."/>
            <person name="Yadav J."/>
            <person name="Mgbeahuruike A.C."/>
            <person name="Kovalchuk A."/>
            <person name="Asiegbu F.O."/>
            <person name="Lackner G."/>
            <person name="Hoffmeister D."/>
            <person name="Rencoret J."/>
            <person name="Gutierrez A."/>
            <person name="Sun H."/>
            <person name="Lindquist E."/>
            <person name="Barry K."/>
            <person name="Riley R."/>
            <person name="Grigoriev I.V."/>
            <person name="Henrissat B."/>
            <person name="Kues U."/>
            <person name="Berka R.M."/>
            <person name="Martinez A.T."/>
            <person name="Covert S.F."/>
            <person name="Blanchette R.A."/>
            <person name="Cullen D."/>
        </authorList>
    </citation>
    <scope>NUCLEOTIDE SEQUENCE [LARGE SCALE GENOMIC DNA]</scope>
    <source>
        <strain evidence="2 3">11061_1 CR5-6</strain>
    </source>
</reference>
<evidence type="ECO:0000256" key="1">
    <source>
        <dbReference type="SAM" id="MobiDB-lite"/>
    </source>
</evidence>
<protein>
    <submittedName>
        <fullName evidence="2">Uncharacterized protein</fullName>
    </submittedName>
</protein>
<feature type="region of interest" description="Disordered" evidence="1">
    <location>
        <begin position="203"/>
        <end position="238"/>
    </location>
</feature>
<dbReference type="Proteomes" id="UP000053257">
    <property type="component" value="Unassembled WGS sequence"/>
</dbReference>
<keyword evidence="3" id="KW-1185">Reference proteome</keyword>
<dbReference type="AlphaFoldDB" id="A0A0C3S4U9"/>
<accession>A0A0C3S4U9</accession>